<dbReference type="STRING" id="1183432.AGR3A_pb0045"/>
<proteinExistence type="predicted"/>
<dbReference type="RefSeq" id="WP_232370483.1">
    <property type="nucleotide sequence ID" value="NZ_LT009726.1"/>
</dbReference>
<dbReference type="SUPFAM" id="SSF47598">
    <property type="entry name" value="Ribbon-helix-helix"/>
    <property type="match status" value="1"/>
</dbReference>
<gene>
    <name evidence="2" type="ORF">AGR3A_pb0045</name>
</gene>
<evidence type="ECO:0000259" key="1">
    <source>
        <dbReference type="Pfam" id="PF01402"/>
    </source>
</evidence>
<evidence type="ECO:0000313" key="2">
    <source>
        <dbReference type="EMBL" id="CUX65963.1"/>
    </source>
</evidence>
<feature type="domain" description="Ribbon-helix-helix protein CopG" evidence="1">
    <location>
        <begin position="56"/>
        <end position="91"/>
    </location>
</feature>
<reference evidence="3" key="1">
    <citation type="submission" date="2016-01" db="EMBL/GenBank/DDBJ databases">
        <authorList>
            <person name="Regsiter A."/>
            <person name="william w."/>
        </authorList>
    </citation>
    <scope>NUCLEOTIDE SEQUENCE [LARGE SCALE GENOMIC DNA]</scope>
    <source>
        <strain evidence="3">CFBP 6623</strain>
    </source>
</reference>
<evidence type="ECO:0000313" key="3">
    <source>
        <dbReference type="Proteomes" id="UP000191988"/>
    </source>
</evidence>
<dbReference type="Proteomes" id="UP000191988">
    <property type="component" value="Unassembled WGS sequence"/>
</dbReference>
<dbReference type="InterPro" id="IPR002145">
    <property type="entry name" value="CopG"/>
</dbReference>
<accession>A0A1S7SBL1</accession>
<dbReference type="InterPro" id="IPR010985">
    <property type="entry name" value="Ribbon_hlx_hlx"/>
</dbReference>
<dbReference type="EMBL" id="FBWK01000073">
    <property type="protein sequence ID" value="CUX65963.1"/>
    <property type="molecule type" value="Genomic_DNA"/>
</dbReference>
<dbReference type="Pfam" id="PF01402">
    <property type="entry name" value="RHH_1"/>
    <property type="match status" value="1"/>
</dbReference>
<name>A0A1S7SBL1_9HYPH</name>
<sequence length="94" mass="10594">MEIVETCNPQICTLQNQHESAFLVTMNRAPTPVREKVAAHRQRLREAGRVFVNTDLPADLVDCLDKIKAKRGAASRAQLVEEALRLLIEKETRA</sequence>
<dbReference type="AlphaFoldDB" id="A0A1S7SBL1"/>
<keyword evidence="3" id="KW-1185">Reference proteome</keyword>
<dbReference type="GO" id="GO:0006355">
    <property type="term" value="P:regulation of DNA-templated transcription"/>
    <property type="evidence" value="ECO:0007669"/>
    <property type="project" value="InterPro"/>
</dbReference>
<protein>
    <recommendedName>
        <fullName evidence="1">Ribbon-helix-helix protein CopG domain-containing protein</fullName>
    </recommendedName>
</protein>
<organism evidence="2 3">
    <name type="scientific">Agrobacterium tomkonis CFBP 6623</name>
    <dbReference type="NCBI Taxonomy" id="1183432"/>
    <lineage>
        <taxon>Bacteria</taxon>
        <taxon>Pseudomonadati</taxon>
        <taxon>Pseudomonadota</taxon>
        <taxon>Alphaproteobacteria</taxon>
        <taxon>Hyphomicrobiales</taxon>
        <taxon>Rhizobiaceae</taxon>
        <taxon>Rhizobium/Agrobacterium group</taxon>
        <taxon>Agrobacterium</taxon>
        <taxon>Agrobacterium tumefaciens complex</taxon>
    </lineage>
</organism>
<dbReference type="CDD" id="cd22231">
    <property type="entry name" value="RHH_NikR_HicB-like"/>
    <property type="match status" value="1"/>
</dbReference>